<gene>
    <name evidence="6" type="primary">LOC106478580</name>
</gene>
<evidence type="ECO:0000256" key="2">
    <source>
        <dbReference type="ARBA" id="ARBA00022741"/>
    </source>
</evidence>
<protein>
    <submittedName>
        <fullName evidence="6">Adenylate kinase 9-like</fullName>
    </submittedName>
</protein>
<accession>A0ABM1S3G1</accession>
<keyword evidence="1" id="KW-0808">Transferase</keyword>
<organism evidence="5 6">
    <name type="scientific">Limulus polyphemus</name>
    <name type="common">Atlantic horseshoe crab</name>
    <dbReference type="NCBI Taxonomy" id="6850"/>
    <lineage>
        <taxon>Eukaryota</taxon>
        <taxon>Metazoa</taxon>
        <taxon>Ecdysozoa</taxon>
        <taxon>Arthropoda</taxon>
        <taxon>Chelicerata</taxon>
        <taxon>Merostomata</taxon>
        <taxon>Xiphosura</taxon>
        <taxon>Limulidae</taxon>
        <taxon>Limulus</taxon>
    </lineage>
</organism>
<proteinExistence type="predicted"/>
<dbReference type="Proteomes" id="UP000694941">
    <property type="component" value="Unplaced"/>
</dbReference>
<sequence>MNDDVLLKKPTCFLICGKPGCGKSTLAEKLCKEWNCIHINAVEALKSEISKGIQDELLIKLFQGTDVSEENILPLVKNIVDSPLVQHYGYVLDGLPLVSYHHLSFCEQFDVMNSWKLKPDCIIYLKVPDVDLIRRHSKQYLNTLDGSSVIIRDEYMPMKLPLDGQTTRKSVENRDDRNHDNEENDNGSEELDSSEVKTLCVNPFPDLVHQPEDFEENVRAELHEFNDKVLYEIENMITKHDKQYVLEIDGNMDPEEMFALLMSWLDTLSPTRPPVPRKLWNQAAQGPFPEEADAEETLILLKENGAVDQAHEWHCSSWGLYCPVALCQGKIKQGKGDYGVGFLDKIFLLSSEEALNLFLINPRPFLLPPNPQFPCKLFVIGPPCSGRSTLSHSLAKKFGAEVINVETMVTDIVAEKNRKKDFTSESNEDVVNRDEKDVLETDADTEDVRQDPDFQVEDIDFSDVLSALQYEITVAERNGLFNNGFFERVGGWVVDNLPEDIEFWNLLNELDVLPFKVICLEDTSENYTAFLSFWSKENDKSSEDERKLQTRIKQFESAYQNISEVLEHVGLEPLQIDVFGKDPVTVLETVMLKLQETFEYKAKVVGAEDENLEDSSCDDDGGISLTDAQMASLGPTKLFCPVTLREKFVLCQGESEFRATYQGFLYFFNSKEQRDKFLENPEEYSWLNESPKIPPLRVCVIGTEGSGKQDHCKRISENFGALYVNFIEFWQETVKKVTGKRTVHWTSLSVKGSKETFIEDDTFILKEKQVSDELEADTEETEENTFEDNLNGSIEDVEHFFQEADANLPHSSLQIVRKWWMDEPFKTQGFVLQSFPNDISDVKYMLQEAWCPDVILYLKTDVKVTVKQRLPNLLEEWKKRRQQDQERKFLKNKKIPLIEIQSGLNLKKTTRGVNKTINEIIRKRSNIFANVYRISLESAKSLLQVGYKTLSYFHRWCPVQVFVGDPIIPFQNIIHLKPEQTSETYPVVLGKHIFFLSNLEAVSEFMADPQNYLLESVGPPVRICAAVVGPPKSGKTTLAQKFEKMYKTSSLSLGNCVEYILNHHPNTYLALQLKQHLCKGLTVSDELAVMALEETLMGKHSTVRGYVLDGFPMTQKQAQLMSGRHIIPFLVIELQLSRNIALYRMDRETNKLSNLKLPVLLEPYILSVYYDQWEKEREKMYQWFNVQYHNWVTLNASFSMWRVWHDARYFMFNIVKHIQEYLVRIREGLAASIFHLCVTPTQLNERLGESRHYCLVSLCKGELLDCSGDEEQKYVAEYKEKYYRFSSEETLKEFLDNPEIFVSKLHAKTVSLPDELPQCCSPNEVEKLCTEIAFRGACPVTYVTGNNRYQKEYIPLLLRSVCLVSPAFCTIIRLTLNELKGMSARILSLHFYFSTQKIIIYIYVYHLNFFLWYRDEALVKGSIKFAAKYIGKIYLMESESKLQEFLKFPSLYGKAMLPSEFSFPQEPLDPNSLSNADYLKQIFSDILIKTMTSLTSSKPVFPHLGAKASALVYLAWSLKTSNLKLSEFSRQKYRNKLQEFCDASKLIPTISDKMSIETPMPWEIPADFEYKLETFLKLRNSNYRNKFFEL</sequence>
<evidence type="ECO:0000313" key="6">
    <source>
        <dbReference type="RefSeq" id="XP_022238166.1"/>
    </source>
</evidence>
<keyword evidence="3" id="KW-0418">Kinase</keyword>
<dbReference type="Pfam" id="PF00406">
    <property type="entry name" value="ADK"/>
    <property type="match status" value="2"/>
</dbReference>
<feature type="compositionally biased region" description="Basic and acidic residues" evidence="4">
    <location>
        <begin position="430"/>
        <end position="439"/>
    </location>
</feature>
<evidence type="ECO:0000256" key="4">
    <source>
        <dbReference type="SAM" id="MobiDB-lite"/>
    </source>
</evidence>
<feature type="region of interest" description="Disordered" evidence="4">
    <location>
        <begin position="423"/>
        <end position="446"/>
    </location>
</feature>
<reference evidence="6" key="1">
    <citation type="submission" date="2025-08" db="UniProtKB">
        <authorList>
            <consortium name="RefSeq"/>
        </authorList>
    </citation>
    <scope>IDENTIFICATION</scope>
    <source>
        <tissue evidence="6">Muscle</tissue>
    </source>
</reference>
<dbReference type="InterPro" id="IPR000850">
    <property type="entry name" value="Adenylat/UMP-CMP_kin"/>
</dbReference>
<dbReference type="InterPro" id="IPR027417">
    <property type="entry name" value="P-loop_NTPase"/>
</dbReference>
<evidence type="ECO:0000256" key="1">
    <source>
        <dbReference type="ARBA" id="ARBA00022679"/>
    </source>
</evidence>
<dbReference type="PANTHER" id="PTHR23359">
    <property type="entry name" value="NUCLEOTIDE KINASE"/>
    <property type="match status" value="1"/>
</dbReference>
<dbReference type="Gene3D" id="3.40.50.300">
    <property type="entry name" value="P-loop containing nucleotide triphosphate hydrolases"/>
    <property type="match status" value="4"/>
</dbReference>
<evidence type="ECO:0000256" key="3">
    <source>
        <dbReference type="ARBA" id="ARBA00022777"/>
    </source>
</evidence>
<keyword evidence="5" id="KW-1185">Reference proteome</keyword>
<dbReference type="RefSeq" id="XP_022238166.1">
    <property type="nucleotide sequence ID" value="XM_022382458.1"/>
</dbReference>
<feature type="compositionally biased region" description="Acidic residues" evidence="4">
    <location>
        <begin position="182"/>
        <end position="193"/>
    </location>
</feature>
<feature type="compositionally biased region" description="Basic and acidic residues" evidence="4">
    <location>
        <begin position="169"/>
        <end position="181"/>
    </location>
</feature>
<name>A0ABM1S3G1_LIMPO</name>
<dbReference type="GeneID" id="106478580"/>
<keyword evidence="2" id="KW-0547">Nucleotide-binding</keyword>
<evidence type="ECO:0000313" key="5">
    <source>
        <dbReference type="Proteomes" id="UP000694941"/>
    </source>
</evidence>
<dbReference type="SUPFAM" id="SSF52540">
    <property type="entry name" value="P-loop containing nucleoside triphosphate hydrolases"/>
    <property type="match status" value="4"/>
</dbReference>
<feature type="region of interest" description="Disordered" evidence="4">
    <location>
        <begin position="162"/>
        <end position="195"/>
    </location>
</feature>